<reference evidence="1" key="1">
    <citation type="submission" date="2014-09" db="EMBL/GenBank/DDBJ databases">
        <authorList>
            <person name="Magalhaes I.L.F."/>
            <person name="Oliveira U."/>
            <person name="Santos F.R."/>
            <person name="Vidigal T.H.D.A."/>
            <person name="Brescovit A.D."/>
            <person name="Santos A.J."/>
        </authorList>
    </citation>
    <scope>NUCLEOTIDE SEQUENCE</scope>
    <source>
        <tissue evidence="1">Shoot tissue taken approximately 20 cm above the soil surface</tissue>
    </source>
</reference>
<sequence length="34" mass="4124">MMQAILPQLMRENHCCQFNIIFEVGIEEIHFCRE</sequence>
<dbReference type="EMBL" id="GBRH01195687">
    <property type="protein sequence ID" value="JAE02209.1"/>
    <property type="molecule type" value="Transcribed_RNA"/>
</dbReference>
<organism evidence="1">
    <name type="scientific">Arundo donax</name>
    <name type="common">Giant reed</name>
    <name type="synonym">Donax arundinaceus</name>
    <dbReference type="NCBI Taxonomy" id="35708"/>
    <lineage>
        <taxon>Eukaryota</taxon>
        <taxon>Viridiplantae</taxon>
        <taxon>Streptophyta</taxon>
        <taxon>Embryophyta</taxon>
        <taxon>Tracheophyta</taxon>
        <taxon>Spermatophyta</taxon>
        <taxon>Magnoliopsida</taxon>
        <taxon>Liliopsida</taxon>
        <taxon>Poales</taxon>
        <taxon>Poaceae</taxon>
        <taxon>PACMAD clade</taxon>
        <taxon>Arundinoideae</taxon>
        <taxon>Arundineae</taxon>
        <taxon>Arundo</taxon>
    </lineage>
</organism>
<evidence type="ECO:0000313" key="1">
    <source>
        <dbReference type="EMBL" id="JAE02209.1"/>
    </source>
</evidence>
<proteinExistence type="predicted"/>
<protein>
    <submittedName>
        <fullName evidence="1">Uncharacterized protein</fullName>
    </submittedName>
</protein>
<name>A0A0A9ET92_ARUDO</name>
<dbReference type="AlphaFoldDB" id="A0A0A9ET92"/>
<accession>A0A0A9ET92</accession>
<reference evidence="1" key="2">
    <citation type="journal article" date="2015" name="Data Brief">
        <title>Shoot transcriptome of the giant reed, Arundo donax.</title>
        <authorList>
            <person name="Barrero R.A."/>
            <person name="Guerrero F.D."/>
            <person name="Moolhuijzen P."/>
            <person name="Goolsby J.A."/>
            <person name="Tidwell J."/>
            <person name="Bellgard S.E."/>
            <person name="Bellgard M.I."/>
        </authorList>
    </citation>
    <scope>NUCLEOTIDE SEQUENCE</scope>
    <source>
        <tissue evidence="1">Shoot tissue taken approximately 20 cm above the soil surface</tissue>
    </source>
</reference>